<keyword evidence="2" id="KW-0489">Methyltransferase</keyword>
<dbReference type="Pfam" id="PF05050">
    <property type="entry name" value="Methyltransf_21"/>
    <property type="match status" value="1"/>
</dbReference>
<name>A0A8F5GZ83_9CREN</name>
<proteinExistence type="predicted"/>
<evidence type="ECO:0000259" key="1">
    <source>
        <dbReference type="Pfam" id="PF05050"/>
    </source>
</evidence>
<dbReference type="PANTHER" id="PTHR34203:SF15">
    <property type="entry name" value="SLL1173 PROTEIN"/>
    <property type="match status" value="1"/>
</dbReference>
<feature type="domain" description="Methyltransferase FkbM" evidence="1">
    <location>
        <begin position="42"/>
        <end position="182"/>
    </location>
</feature>
<sequence>MLFSYGKIEIELPDSYSYVYYATFIVGEWDFLKVKKNDIVLDAGAFIGDFTVKVAKKAKEVVAVEPLPWAFKLLKKNVELNNLKNVVLVNKALYSVDGMKVKIKDSGVSSSITEEGETEVETITIDSLGKFNVVKMDIEGTEGELIKESVRWLDYVRMIAVELHGERNLNLIPKILRERGFIVREMTKNDLIRNTIQNITSHPLGFIRAEMKTKTLLKALKREYKVPALR</sequence>
<dbReference type="Proteomes" id="UP000694036">
    <property type="component" value="Chromosome"/>
</dbReference>
<organism evidence="2 3">
    <name type="scientific">Saccharolobus shibatae</name>
    <dbReference type="NCBI Taxonomy" id="2286"/>
    <lineage>
        <taxon>Archaea</taxon>
        <taxon>Thermoproteota</taxon>
        <taxon>Thermoprotei</taxon>
        <taxon>Sulfolobales</taxon>
        <taxon>Sulfolobaceae</taxon>
        <taxon>Saccharolobus</taxon>
    </lineage>
</organism>
<dbReference type="PANTHER" id="PTHR34203">
    <property type="entry name" value="METHYLTRANSFERASE, FKBM FAMILY PROTEIN"/>
    <property type="match status" value="1"/>
</dbReference>
<dbReference type="InterPro" id="IPR006342">
    <property type="entry name" value="FkbM_mtfrase"/>
</dbReference>
<dbReference type="CDD" id="cd02440">
    <property type="entry name" value="AdoMet_MTases"/>
    <property type="match status" value="1"/>
</dbReference>
<evidence type="ECO:0000313" key="2">
    <source>
        <dbReference type="EMBL" id="QXJ34875.1"/>
    </source>
</evidence>
<dbReference type="GO" id="GO:0032259">
    <property type="term" value="P:methylation"/>
    <property type="evidence" value="ECO:0007669"/>
    <property type="project" value="UniProtKB-KW"/>
</dbReference>
<dbReference type="EMBL" id="CP077713">
    <property type="protein sequence ID" value="QXJ34875.1"/>
    <property type="molecule type" value="Genomic_DNA"/>
</dbReference>
<dbReference type="RefSeq" id="WP_218260088.1">
    <property type="nucleotide sequence ID" value="NZ_CP077713.1"/>
</dbReference>
<accession>A0A8F5GZ83</accession>
<dbReference type="NCBIfam" id="TIGR01444">
    <property type="entry name" value="fkbM_fam"/>
    <property type="match status" value="1"/>
</dbReference>
<dbReference type="AlphaFoldDB" id="A0A8F5GZ83"/>
<reference evidence="2 3" key="1">
    <citation type="journal article" date="2021" name="Environ. Microbiol.">
        <title>New insights into the diversity and evolution of the archaeal mobilome from three complete genomes of Saccharolobus shibatae.</title>
        <authorList>
            <person name="Medvedeva S."/>
            <person name="Brandt D."/>
            <person name="Cvirkaite-Krupovic V."/>
            <person name="Liu Y."/>
            <person name="Severinov K."/>
            <person name="Ishino S."/>
            <person name="Ishino Y."/>
            <person name="Prangishvili D."/>
            <person name="Kalinowski J."/>
            <person name="Krupovic M."/>
        </authorList>
    </citation>
    <scope>NUCLEOTIDE SEQUENCE [LARGE SCALE GENOMIC DNA]</scope>
    <source>
        <strain evidence="2 3">S38A</strain>
    </source>
</reference>
<dbReference type="GO" id="GO:0008168">
    <property type="term" value="F:methyltransferase activity"/>
    <property type="evidence" value="ECO:0007669"/>
    <property type="project" value="UniProtKB-KW"/>
</dbReference>
<evidence type="ECO:0000313" key="3">
    <source>
        <dbReference type="Proteomes" id="UP000694036"/>
    </source>
</evidence>
<dbReference type="GeneID" id="65556848"/>
<keyword evidence="3" id="KW-1185">Reference proteome</keyword>
<protein>
    <submittedName>
        <fullName evidence="2">Putative SAM-dependent methyltransferase</fullName>
    </submittedName>
</protein>
<keyword evidence="2" id="KW-0808">Transferase</keyword>
<dbReference type="InterPro" id="IPR052514">
    <property type="entry name" value="SAM-dependent_MTase"/>
</dbReference>
<gene>
    <name evidence="2" type="ORF">J5U22_01422</name>
</gene>